<comment type="similarity">
    <text evidence="2 7">Belongs to the profilin family.</text>
</comment>
<dbReference type="SUPFAM" id="SSF55770">
    <property type="entry name" value="Profilin (actin-binding protein)"/>
    <property type="match status" value="1"/>
</dbReference>
<evidence type="ECO:0000256" key="2">
    <source>
        <dbReference type="ARBA" id="ARBA00010058"/>
    </source>
</evidence>
<dbReference type="STRING" id="6573.A0A210PY46"/>
<evidence type="ECO:0000313" key="9">
    <source>
        <dbReference type="Proteomes" id="UP000242188"/>
    </source>
</evidence>
<reference evidence="8 9" key="1">
    <citation type="journal article" date="2017" name="Nat. Ecol. Evol.">
        <title>Scallop genome provides insights into evolution of bilaterian karyotype and development.</title>
        <authorList>
            <person name="Wang S."/>
            <person name="Zhang J."/>
            <person name="Jiao W."/>
            <person name="Li J."/>
            <person name="Xun X."/>
            <person name="Sun Y."/>
            <person name="Guo X."/>
            <person name="Huan P."/>
            <person name="Dong B."/>
            <person name="Zhang L."/>
            <person name="Hu X."/>
            <person name="Sun X."/>
            <person name="Wang J."/>
            <person name="Zhao C."/>
            <person name="Wang Y."/>
            <person name="Wang D."/>
            <person name="Huang X."/>
            <person name="Wang R."/>
            <person name="Lv J."/>
            <person name="Li Y."/>
            <person name="Zhang Z."/>
            <person name="Liu B."/>
            <person name="Lu W."/>
            <person name="Hui Y."/>
            <person name="Liang J."/>
            <person name="Zhou Z."/>
            <person name="Hou R."/>
            <person name="Li X."/>
            <person name="Liu Y."/>
            <person name="Li H."/>
            <person name="Ning X."/>
            <person name="Lin Y."/>
            <person name="Zhao L."/>
            <person name="Xing Q."/>
            <person name="Dou J."/>
            <person name="Li Y."/>
            <person name="Mao J."/>
            <person name="Guo H."/>
            <person name="Dou H."/>
            <person name="Li T."/>
            <person name="Mu C."/>
            <person name="Jiang W."/>
            <person name="Fu Q."/>
            <person name="Fu X."/>
            <person name="Miao Y."/>
            <person name="Liu J."/>
            <person name="Yu Q."/>
            <person name="Li R."/>
            <person name="Liao H."/>
            <person name="Li X."/>
            <person name="Kong Y."/>
            <person name="Jiang Z."/>
            <person name="Chourrout D."/>
            <person name="Li R."/>
            <person name="Bao Z."/>
        </authorList>
    </citation>
    <scope>NUCLEOTIDE SEQUENCE [LARGE SCALE GENOMIC DNA]</scope>
    <source>
        <strain evidence="8 9">PY_sf001</strain>
    </source>
</reference>
<accession>A0A210PY46</accession>
<evidence type="ECO:0000256" key="5">
    <source>
        <dbReference type="ARBA" id="ARBA00023203"/>
    </source>
</evidence>
<evidence type="ECO:0000256" key="4">
    <source>
        <dbReference type="ARBA" id="ARBA00022490"/>
    </source>
</evidence>
<proteinExistence type="inferred from homology"/>
<dbReference type="OrthoDB" id="421374at2759"/>
<evidence type="ECO:0000256" key="7">
    <source>
        <dbReference type="RuleBase" id="RU003909"/>
    </source>
</evidence>
<evidence type="ECO:0000256" key="1">
    <source>
        <dbReference type="ARBA" id="ARBA00004245"/>
    </source>
</evidence>
<name>A0A210PY46_MIZYE</name>
<dbReference type="PANTHER" id="PTHR11604:SF0">
    <property type="entry name" value="PROFILIN"/>
    <property type="match status" value="1"/>
</dbReference>
<keyword evidence="4" id="KW-0963">Cytoplasm</keyword>
<dbReference type="Pfam" id="PF00235">
    <property type="entry name" value="Profilin"/>
    <property type="match status" value="1"/>
</dbReference>
<dbReference type="Gene3D" id="3.30.450.30">
    <property type="entry name" value="Dynein light chain 2a, cytoplasmic"/>
    <property type="match status" value="1"/>
</dbReference>
<dbReference type="GO" id="GO:0003785">
    <property type="term" value="F:actin monomer binding"/>
    <property type="evidence" value="ECO:0007669"/>
    <property type="project" value="TreeGrafter"/>
</dbReference>
<evidence type="ECO:0000256" key="6">
    <source>
        <dbReference type="ARBA" id="ARBA00023212"/>
    </source>
</evidence>
<comment type="subcellular location">
    <subcellularLocation>
        <location evidence="1">Cytoplasm</location>
        <location evidence="1">Cytoskeleton</location>
    </subcellularLocation>
</comment>
<protein>
    <recommendedName>
        <fullName evidence="7">Profilin</fullName>
    </recommendedName>
</protein>
<evidence type="ECO:0000256" key="3">
    <source>
        <dbReference type="ARBA" id="ARBA00011583"/>
    </source>
</evidence>
<dbReference type="SMART" id="SM00392">
    <property type="entry name" value="PROF"/>
    <property type="match status" value="1"/>
</dbReference>
<comment type="subunit">
    <text evidence="3">Occurs in many kinds of cells as a complex with monomeric actin in a 1:1 ratio.</text>
</comment>
<sequence length="144" mass="16416">MELQRIDSISLKEEYLLKIWEDYVLENIVEANSCQMAIFDRRTKRRIIGTENFKIQACELSHIAEGVLYPDLVVRNGVTVCGRHYDVRLADGKQGIYARAEEYGCTVCRTQSLLILCVNDSRAVASECNEQVMKLGDFLFQAGM</sequence>
<dbReference type="Proteomes" id="UP000242188">
    <property type="component" value="Unassembled WGS sequence"/>
</dbReference>
<keyword evidence="5 7" id="KW-0009">Actin-binding</keyword>
<comment type="caution">
    <text evidence="8">The sequence shown here is derived from an EMBL/GenBank/DDBJ whole genome shotgun (WGS) entry which is preliminary data.</text>
</comment>
<dbReference type="InterPro" id="IPR005455">
    <property type="entry name" value="PFN_euk"/>
</dbReference>
<organism evidence="8 9">
    <name type="scientific">Mizuhopecten yessoensis</name>
    <name type="common">Japanese scallop</name>
    <name type="synonym">Patinopecten yessoensis</name>
    <dbReference type="NCBI Taxonomy" id="6573"/>
    <lineage>
        <taxon>Eukaryota</taxon>
        <taxon>Metazoa</taxon>
        <taxon>Spiralia</taxon>
        <taxon>Lophotrochozoa</taxon>
        <taxon>Mollusca</taxon>
        <taxon>Bivalvia</taxon>
        <taxon>Autobranchia</taxon>
        <taxon>Pteriomorphia</taxon>
        <taxon>Pectinida</taxon>
        <taxon>Pectinoidea</taxon>
        <taxon>Pectinidae</taxon>
        <taxon>Mizuhopecten</taxon>
    </lineage>
</organism>
<dbReference type="EMBL" id="NEDP02005400">
    <property type="protein sequence ID" value="OWF41406.1"/>
    <property type="molecule type" value="Genomic_DNA"/>
</dbReference>
<dbReference type="GO" id="GO:0005856">
    <property type="term" value="C:cytoskeleton"/>
    <property type="evidence" value="ECO:0007669"/>
    <property type="project" value="UniProtKB-SubCell"/>
</dbReference>
<dbReference type="PANTHER" id="PTHR11604">
    <property type="entry name" value="PROFILIN"/>
    <property type="match status" value="1"/>
</dbReference>
<dbReference type="InterPro" id="IPR048278">
    <property type="entry name" value="PFN"/>
</dbReference>
<dbReference type="GO" id="GO:0005938">
    <property type="term" value="C:cell cortex"/>
    <property type="evidence" value="ECO:0007669"/>
    <property type="project" value="TreeGrafter"/>
</dbReference>
<dbReference type="AlphaFoldDB" id="A0A210PY46"/>
<keyword evidence="6" id="KW-0206">Cytoskeleton</keyword>
<keyword evidence="9" id="KW-1185">Reference proteome</keyword>
<evidence type="ECO:0000313" key="8">
    <source>
        <dbReference type="EMBL" id="OWF41406.1"/>
    </source>
</evidence>
<gene>
    <name evidence="8" type="ORF">KP79_PYT08427</name>
</gene>
<dbReference type="InterPro" id="IPR036140">
    <property type="entry name" value="PFN_sf"/>
</dbReference>